<evidence type="ECO:0000256" key="7">
    <source>
        <dbReference type="SAM" id="MobiDB-lite"/>
    </source>
</evidence>
<feature type="domain" description="Subtilisin-like protease fibronectin type-III" evidence="10">
    <location>
        <begin position="374"/>
        <end position="470"/>
    </location>
</feature>
<dbReference type="InterPro" id="IPR000209">
    <property type="entry name" value="Peptidase_S8/S53_dom"/>
</dbReference>
<name>A0A218WPJ4_PUNGR</name>
<feature type="region of interest" description="Disordered" evidence="7">
    <location>
        <begin position="1"/>
        <end position="34"/>
    </location>
</feature>
<dbReference type="InterPro" id="IPR041469">
    <property type="entry name" value="Subtilisin-like_FN3"/>
</dbReference>
<evidence type="ECO:0000256" key="4">
    <source>
        <dbReference type="ARBA" id="ARBA00022801"/>
    </source>
</evidence>
<comment type="similarity">
    <text evidence="1">Belongs to the peptidase S8 family.</text>
</comment>
<evidence type="ECO:0000256" key="5">
    <source>
        <dbReference type="ARBA" id="ARBA00022825"/>
    </source>
</evidence>
<evidence type="ECO:0000259" key="10">
    <source>
        <dbReference type="Pfam" id="PF17766"/>
    </source>
</evidence>
<reference evidence="12" key="1">
    <citation type="journal article" date="2017" name="Plant J.">
        <title>The pomegranate (Punica granatum L.) genome and the genomics of punicalagin biosynthesis.</title>
        <authorList>
            <person name="Qin G."/>
            <person name="Xu C."/>
            <person name="Ming R."/>
            <person name="Tang H."/>
            <person name="Guyot R."/>
            <person name="Kramer E.M."/>
            <person name="Hu Y."/>
            <person name="Yi X."/>
            <person name="Qi Y."/>
            <person name="Xu X."/>
            <person name="Gao Z."/>
            <person name="Pan H."/>
            <person name="Jian J."/>
            <person name="Tian Y."/>
            <person name="Yue Z."/>
            <person name="Xu Y."/>
        </authorList>
    </citation>
    <scope>NUCLEOTIDE SEQUENCE [LARGE SCALE GENOMIC DNA]</scope>
    <source>
        <strain evidence="12">cv. Dabenzi</strain>
    </source>
</reference>
<dbReference type="GO" id="GO:0006508">
    <property type="term" value="P:proteolysis"/>
    <property type="evidence" value="ECO:0007669"/>
    <property type="project" value="UniProtKB-KW"/>
</dbReference>
<dbReference type="Proteomes" id="UP000197138">
    <property type="component" value="Unassembled WGS sequence"/>
</dbReference>
<feature type="domain" description="Peptidase S8/S53" evidence="8">
    <location>
        <begin position="245"/>
        <end position="295"/>
    </location>
</feature>
<dbReference type="CDD" id="cd02120">
    <property type="entry name" value="PA_subtilisin_like"/>
    <property type="match status" value="1"/>
</dbReference>
<dbReference type="PANTHER" id="PTHR10795">
    <property type="entry name" value="PROPROTEIN CONVERTASE SUBTILISIN/KEXIN"/>
    <property type="match status" value="1"/>
</dbReference>
<gene>
    <name evidence="11" type="ORF">CDL15_Pgr013302</name>
</gene>
<comment type="caution">
    <text evidence="11">The sequence shown here is derived from an EMBL/GenBank/DDBJ whole genome shotgun (WGS) entry which is preliminary data.</text>
</comment>
<dbReference type="Gene3D" id="3.40.50.200">
    <property type="entry name" value="Peptidase S8/S53 domain"/>
    <property type="match status" value="1"/>
</dbReference>
<evidence type="ECO:0000256" key="3">
    <source>
        <dbReference type="ARBA" id="ARBA00022729"/>
    </source>
</evidence>
<evidence type="ECO:0000256" key="2">
    <source>
        <dbReference type="ARBA" id="ARBA00022670"/>
    </source>
</evidence>
<dbReference type="InterPro" id="IPR003137">
    <property type="entry name" value="PA_domain"/>
</dbReference>
<keyword evidence="2" id="KW-0645">Protease</keyword>
<dbReference type="SUPFAM" id="SSF57850">
    <property type="entry name" value="RING/U-box"/>
    <property type="match status" value="1"/>
</dbReference>
<evidence type="ECO:0000313" key="12">
    <source>
        <dbReference type="Proteomes" id="UP000197138"/>
    </source>
</evidence>
<dbReference type="Pfam" id="PF17766">
    <property type="entry name" value="fn3_6"/>
    <property type="match status" value="1"/>
</dbReference>
<dbReference type="EMBL" id="MTKT01003779">
    <property type="protein sequence ID" value="OWM74398.1"/>
    <property type="molecule type" value="Genomic_DNA"/>
</dbReference>
<dbReference type="Pfam" id="PF00082">
    <property type="entry name" value="Peptidase_S8"/>
    <property type="match status" value="1"/>
</dbReference>
<dbReference type="InterPro" id="IPR036852">
    <property type="entry name" value="Peptidase_S8/S53_dom_sf"/>
</dbReference>
<dbReference type="AlphaFoldDB" id="A0A218WPJ4"/>
<keyword evidence="3" id="KW-0732">Signal</keyword>
<evidence type="ECO:0000259" key="9">
    <source>
        <dbReference type="Pfam" id="PF02225"/>
    </source>
</evidence>
<proteinExistence type="inferred from homology"/>
<dbReference type="GO" id="GO:0004252">
    <property type="term" value="F:serine-type endopeptidase activity"/>
    <property type="evidence" value="ECO:0007669"/>
    <property type="project" value="InterPro"/>
</dbReference>
<evidence type="ECO:0008006" key="13">
    <source>
        <dbReference type="Google" id="ProtNLM"/>
    </source>
</evidence>
<protein>
    <recommendedName>
        <fullName evidence="13">Subtilisin-like protease SBT1.8</fullName>
    </recommendedName>
</protein>
<dbReference type="FunFam" id="3.50.30.30:FF:000005">
    <property type="entry name" value="subtilisin-like protease SBT1.5"/>
    <property type="match status" value="1"/>
</dbReference>
<evidence type="ECO:0000256" key="6">
    <source>
        <dbReference type="ARBA" id="ARBA00023180"/>
    </source>
</evidence>
<feature type="domain" description="PA" evidence="9">
    <location>
        <begin position="155"/>
        <end position="215"/>
    </location>
</feature>
<dbReference type="SUPFAM" id="SSF52743">
    <property type="entry name" value="Subtilisin-like"/>
    <property type="match status" value="1"/>
</dbReference>
<dbReference type="Gene3D" id="2.60.40.2310">
    <property type="match status" value="1"/>
</dbReference>
<evidence type="ECO:0000259" key="8">
    <source>
        <dbReference type="Pfam" id="PF00082"/>
    </source>
</evidence>
<dbReference type="Pfam" id="PF02225">
    <property type="entry name" value="PA"/>
    <property type="match status" value="1"/>
</dbReference>
<organism evidence="11 12">
    <name type="scientific">Punica granatum</name>
    <name type="common">Pomegranate</name>
    <dbReference type="NCBI Taxonomy" id="22663"/>
    <lineage>
        <taxon>Eukaryota</taxon>
        <taxon>Viridiplantae</taxon>
        <taxon>Streptophyta</taxon>
        <taxon>Embryophyta</taxon>
        <taxon>Tracheophyta</taxon>
        <taxon>Spermatophyta</taxon>
        <taxon>Magnoliopsida</taxon>
        <taxon>eudicotyledons</taxon>
        <taxon>Gunneridae</taxon>
        <taxon>Pentapetalae</taxon>
        <taxon>rosids</taxon>
        <taxon>malvids</taxon>
        <taxon>Myrtales</taxon>
        <taxon>Lythraceae</taxon>
        <taxon>Punica</taxon>
    </lineage>
</organism>
<keyword evidence="5" id="KW-0720">Serine protease</keyword>
<sequence length="481" mass="51552">MATLDSDVPMVTAGEGPSGVTTPPASSSAAASSSSSKKPKRFEIKKWNAVALWAWDIVVDNCAICRNHIMDLCIECQANQASATSEECTVAWVGPGTLDRDFPAYVLLENSSRLTGVSLYSGPGQGNKPAGLVYGKGVSDSSKLCVPSSLDPKLERGKVVVCDRGGNSRVEKGIVVRDAIGAGMILANTDANGEELVVDSHVLPAAAVGRKAGDVIRDYVRSSSHPVVELRFAWSEAAGPTGLEKDTRKIRFNIMSGTSMSCPHISRVAALLKAAYSDRSPSTIKSALMTTAYTADNTGSPVRDAVGGMYSTPWAHGSGHVDPQKALNPGLVYDISSEDFISFLCSLGYSINQVKAVTKLPNITCSRKLSDPGELNYLSFSVLLGSKRVMRYTRELTKVGPASSTYEVKVRGPEDVQVIVKPTKLVFTSVGEKKYTATFTSKKEPNLIARSDFGSIVWKRNENQVRSPIAYTWTRIGRVIG</sequence>
<evidence type="ECO:0000313" key="11">
    <source>
        <dbReference type="EMBL" id="OWM74398.1"/>
    </source>
</evidence>
<keyword evidence="4" id="KW-0378">Hydrolase</keyword>
<dbReference type="Gene3D" id="3.50.30.30">
    <property type="match status" value="1"/>
</dbReference>
<dbReference type="InterPro" id="IPR045051">
    <property type="entry name" value="SBT"/>
</dbReference>
<evidence type="ECO:0000256" key="1">
    <source>
        <dbReference type="ARBA" id="ARBA00011073"/>
    </source>
</evidence>
<accession>A0A218WPJ4</accession>
<dbReference type="Gene3D" id="3.30.40.10">
    <property type="entry name" value="Zinc/RING finger domain, C3HC4 (zinc finger)"/>
    <property type="match status" value="1"/>
</dbReference>
<feature type="compositionally biased region" description="Low complexity" evidence="7">
    <location>
        <begin position="23"/>
        <end position="34"/>
    </location>
</feature>
<keyword evidence="6" id="KW-0325">Glycoprotein</keyword>
<dbReference type="InterPro" id="IPR013083">
    <property type="entry name" value="Znf_RING/FYVE/PHD"/>
</dbReference>